<keyword evidence="9" id="KW-1185">Reference proteome</keyword>
<reference evidence="8 9" key="1">
    <citation type="submission" date="2014-02" db="EMBL/GenBank/DDBJ databases">
        <title>Draft genome of Erwinia mallotivora strain BT-MARDI, a papaya dieback pathogen.</title>
        <authorList>
            <person name="Redzuan R."/>
            <person name="Abu Bakar N."/>
            <person name="Badrun R."/>
            <person name="Mohd Raih M.F."/>
            <person name="Rozano L."/>
            <person name="Mat Amin N."/>
        </authorList>
    </citation>
    <scope>NUCLEOTIDE SEQUENCE [LARGE SCALE GENOMIC DNA]</scope>
    <source>
        <strain evidence="8 9">BT-MARDI</strain>
    </source>
</reference>
<dbReference type="AlphaFoldDB" id="A0A014MGR0"/>
<evidence type="ECO:0000256" key="7">
    <source>
        <dbReference type="HAMAP-Rule" id="MF_01071"/>
    </source>
</evidence>
<dbReference type="Pfam" id="PF06173">
    <property type="entry name" value="DUF986"/>
    <property type="match status" value="1"/>
</dbReference>
<name>A0A014MGR0_9GAMM</name>
<evidence type="ECO:0000256" key="3">
    <source>
        <dbReference type="ARBA" id="ARBA00022475"/>
    </source>
</evidence>
<keyword evidence="5 7" id="KW-1133">Transmembrane helix</keyword>
<evidence type="ECO:0000256" key="6">
    <source>
        <dbReference type="ARBA" id="ARBA00023136"/>
    </source>
</evidence>
<organism evidence="8 9">
    <name type="scientific">Erwinia mallotivora</name>
    <dbReference type="NCBI Taxonomy" id="69222"/>
    <lineage>
        <taxon>Bacteria</taxon>
        <taxon>Pseudomonadati</taxon>
        <taxon>Pseudomonadota</taxon>
        <taxon>Gammaproteobacteria</taxon>
        <taxon>Enterobacterales</taxon>
        <taxon>Erwiniaceae</taxon>
        <taxon>Erwinia</taxon>
    </lineage>
</organism>
<dbReference type="HAMAP" id="MF_01071">
    <property type="entry name" value="UPF0266"/>
    <property type="match status" value="1"/>
</dbReference>
<dbReference type="GO" id="GO:0005886">
    <property type="term" value="C:plasma membrane"/>
    <property type="evidence" value="ECO:0007669"/>
    <property type="project" value="UniProtKB-SubCell"/>
</dbReference>
<keyword evidence="4 7" id="KW-0812">Transmembrane</keyword>
<feature type="transmembrane region" description="Helical" evidence="7">
    <location>
        <begin position="6"/>
        <end position="24"/>
    </location>
</feature>
<dbReference type="PATRIC" id="fig|69222.5.peg.185"/>
<sequence length="152" mass="17686">MTLTDCVIALFIALFLLYAIWDEVIIDRLKGKTGLKVQLKRRNRLDSLIFVGLIAILIYQNVIHHGSAVTRILLMLLAFMALYLFWFRQPRLLLKASGFYHAGVFIHWERMKSLNLSEDGILLVGLENRRLLIHVSKLDDLDNIYQFMIKQA</sequence>
<dbReference type="NCBIfam" id="NF002791">
    <property type="entry name" value="PRK02913.1"/>
    <property type="match status" value="1"/>
</dbReference>
<dbReference type="InterPro" id="IPR009328">
    <property type="entry name" value="DUF986"/>
</dbReference>
<dbReference type="Proteomes" id="UP000019918">
    <property type="component" value="Unassembled WGS sequence"/>
</dbReference>
<dbReference type="STRING" id="69222.BG55_00830"/>
<dbReference type="EMBL" id="JFHN01000013">
    <property type="protein sequence ID" value="EXU77284.1"/>
    <property type="molecule type" value="Genomic_DNA"/>
</dbReference>
<comment type="subcellular location">
    <subcellularLocation>
        <location evidence="1 7">Cell membrane</location>
        <topology evidence="1 7">Multi-pass membrane protein</topology>
    </subcellularLocation>
</comment>
<gene>
    <name evidence="8" type="ORF">BG55_00830</name>
</gene>
<dbReference type="OrthoDB" id="2360740at2"/>
<feature type="transmembrane region" description="Helical" evidence="7">
    <location>
        <begin position="68"/>
        <end position="87"/>
    </location>
</feature>
<evidence type="ECO:0000256" key="4">
    <source>
        <dbReference type="ARBA" id="ARBA00022692"/>
    </source>
</evidence>
<dbReference type="RefSeq" id="WP_034933201.1">
    <property type="nucleotide sequence ID" value="NZ_JFHN01000013.1"/>
</dbReference>
<protein>
    <recommendedName>
        <fullName evidence="7">UPF0266 membrane protein BG55_00830</fullName>
    </recommendedName>
</protein>
<evidence type="ECO:0000313" key="9">
    <source>
        <dbReference type="Proteomes" id="UP000019918"/>
    </source>
</evidence>
<proteinExistence type="inferred from homology"/>
<dbReference type="PIRSF" id="PIRSF020687">
    <property type="entry name" value="UCP020687"/>
    <property type="match status" value="1"/>
</dbReference>
<keyword evidence="6 7" id="KW-0472">Membrane</keyword>
<evidence type="ECO:0000313" key="8">
    <source>
        <dbReference type="EMBL" id="EXU77284.1"/>
    </source>
</evidence>
<comment type="similarity">
    <text evidence="2 7">Belongs to the UPF0266 family.</text>
</comment>
<evidence type="ECO:0000256" key="2">
    <source>
        <dbReference type="ARBA" id="ARBA00009962"/>
    </source>
</evidence>
<comment type="caution">
    <text evidence="8">The sequence shown here is derived from an EMBL/GenBank/DDBJ whole genome shotgun (WGS) entry which is preliminary data.</text>
</comment>
<evidence type="ECO:0000256" key="1">
    <source>
        <dbReference type="ARBA" id="ARBA00004651"/>
    </source>
</evidence>
<evidence type="ECO:0000256" key="5">
    <source>
        <dbReference type="ARBA" id="ARBA00022989"/>
    </source>
</evidence>
<accession>A0A014MGR0</accession>
<keyword evidence="3 7" id="KW-1003">Cell membrane</keyword>
<feature type="transmembrane region" description="Helical" evidence="7">
    <location>
        <begin position="45"/>
        <end position="62"/>
    </location>
</feature>